<dbReference type="Pfam" id="PF01656">
    <property type="entry name" value="CbiA"/>
    <property type="match status" value="1"/>
</dbReference>
<dbReference type="RefSeq" id="WP_159797091.1">
    <property type="nucleotide sequence ID" value="NZ_WTYM01000057.1"/>
</dbReference>
<dbReference type="PANTHER" id="PTHR32309">
    <property type="entry name" value="TYROSINE-PROTEIN KINASE"/>
    <property type="match status" value="1"/>
</dbReference>
<sequence length="259" mass="27929">MAEADPPEPFSRTLLALESMPVVDLASEALLSHNIVGFESRDIRSRPFNILRTRFTKGIAGRDARLVGITSATPGAGKSFLSLNLAASLARLAETPVYLVDLDLRRSSVSTELGLEDRNGLGEYLAGEIDELSEIGVRIEGVPLAIFPTGSVLGNSAEYLATSQFANMIGSLRENADGAIVLFDLPPVFASDDAMLSIEALDGYLLVVDSGTTNRRQITDAMEMLRPSPCLGTILNRYKGGLTDHYGYGTGAYDKYYRT</sequence>
<name>A0A6I4SXG7_9SPHN</name>
<dbReference type="PANTHER" id="PTHR32309:SF31">
    <property type="entry name" value="CAPSULAR EXOPOLYSACCHARIDE FAMILY"/>
    <property type="match status" value="1"/>
</dbReference>
<dbReference type="InterPro" id="IPR050445">
    <property type="entry name" value="Bact_polysacc_biosynth/exp"/>
</dbReference>
<keyword evidence="5" id="KW-1185">Reference proteome</keyword>
<evidence type="ECO:0000313" key="5">
    <source>
        <dbReference type="Proteomes" id="UP000433652"/>
    </source>
</evidence>
<dbReference type="InterPro" id="IPR002586">
    <property type="entry name" value="CobQ/CobB/MinD/ParA_Nub-bd_dom"/>
</dbReference>
<organism evidence="4 5">
    <name type="scientific">Croceibacterium salegens</name>
    <dbReference type="NCBI Taxonomy" id="1737568"/>
    <lineage>
        <taxon>Bacteria</taxon>
        <taxon>Pseudomonadati</taxon>
        <taxon>Pseudomonadota</taxon>
        <taxon>Alphaproteobacteria</taxon>
        <taxon>Sphingomonadales</taxon>
        <taxon>Erythrobacteraceae</taxon>
        <taxon>Croceibacterium</taxon>
    </lineage>
</organism>
<dbReference type="AlphaFoldDB" id="A0A6I4SXG7"/>
<evidence type="ECO:0000256" key="2">
    <source>
        <dbReference type="ARBA" id="ARBA00022840"/>
    </source>
</evidence>
<proteinExistence type="predicted"/>
<reference evidence="4 5" key="1">
    <citation type="submission" date="2019-12" db="EMBL/GenBank/DDBJ databases">
        <title>Genomic-based taxomic classification of the family Erythrobacteraceae.</title>
        <authorList>
            <person name="Xu L."/>
        </authorList>
    </citation>
    <scope>NUCLEOTIDE SEQUENCE [LARGE SCALE GENOMIC DNA]</scope>
    <source>
        <strain evidence="4 5">MCCC 1K01500</strain>
    </source>
</reference>
<feature type="domain" description="CobQ/CobB/MinD/ParA nucleotide binding" evidence="3">
    <location>
        <begin position="69"/>
        <end position="241"/>
    </location>
</feature>
<gene>
    <name evidence="4" type="ORF">GRI89_14325</name>
</gene>
<dbReference type="SUPFAM" id="SSF52540">
    <property type="entry name" value="P-loop containing nucleoside triphosphate hydrolases"/>
    <property type="match status" value="1"/>
</dbReference>
<keyword evidence="1" id="KW-0547">Nucleotide-binding</keyword>
<comment type="caution">
    <text evidence="4">The sequence shown here is derived from an EMBL/GenBank/DDBJ whole genome shotgun (WGS) entry which is preliminary data.</text>
</comment>
<accession>A0A6I4SXG7</accession>
<dbReference type="InterPro" id="IPR027417">
    <property type="entry name" value="P-loop_NTPase"/>
</dbReference>
<protein>
    <submittedName>
        <fullName evidence="4">Chromosome partitioning protein</fullName>
    </submittedName>
</protein>
<evidence type="ECO:0000313" key="4">
    <source>
        <dbReference type="EMBL" id="MXO60715.1"/>
    </source>
</evidence>
<dbReference type="OrthoDB" id="9775724at2"/>
<dbReference type="InterPro" id="IPR005702">
    <property type="entry name" value="Wzc-like_C"/>
</dbReference>
<dbReference type="Proteomes" id="UP000433652">
    <property type="component" value="Unassembled WGS sequence"/>
</dbReference>
<dbReference type="Gene3D" id="3.40.50.300">
    <property type="entry name" value="P-loop containing nucleotide triphosphate hydrolases"/>
    <property type="match status" value="1"/>
</dbReference>
<dbReference type="CDD" id="cd05387">
    <property type="entry name" value="BY-kinase"/>
    <property type="match status" value="1"/>
</dbReference>
<evidence type="ECO:0000259" key="3">
    <source>
        <dbReference type="Pfam" id="PF01656"/>
    </source>
</evidence>
<keyword evidence="2" id="KW-0067">ATP-binding</keyword>
<evidence type="ECO:0000256" key="1">
    <source>
        <dbReference type="ARBA" id="ARBA00022741"/>
    </source>
</evidence>
<dbReference type="EMBL" id="WTYM01000057">
    <property type="protein sequence ID" value="MXO60715.1"/>
    <property type="molecule type" value="Genomic_DNA"/>
</dbReference>